<keyword evidence="3" id="KW-1185">Reference proteome</keyword>
<dbReference type="Proteomes" id="UP000694414">
    <property type="component" value="Unplaced"/>
</dbReference>
<evidence type="ECO:0000256" key="1">
    <source>
        <dbReference type="SAM" id="SignalP"/>
    </source>
</evidence>
<protein>
    <submittedName>
        <fullName evidence="2">Uncharacterized protein</fullName>
    </submittedName>
</protein>
<name>A0A8C8Y8E3_PROSS</name>
<reference evidence="2" key="2">
    <citation type="submission" date="2025-09" db="UniProtKB">
        <authorList>
            <consortium name="Ensembl"/>
        </authorList>
    </citation>
    <scope>IDENTIFICATION</scope>
</reference>
<dbReference type="Ensembl" id="ENSPSMT00000000175.1">
    <property type="protein sequence ID" value="ENSPSMP00000000147.1"/>
    <property type="gene ID" value="ENSPSMG00000000151.1"/>
</dbReference>
<evidence type="ECO:0000313" key="2">
    <source>
        <dbReference type="Ensembl" id="ENSPSMP00000000147.1"/>
    </source>
</evidence>
<accession>A0A8C8Y8E3</accession>
<reference evidence="2" key="1">
    <citation type="submission" date="2025-08" db="UniProtKB">
        <authorList>
            <consortium name="Ensembl"/>
        </authorList>
    </citation>
    <scope>IDENTIFICATION</scope>
</reference>
<organism evidence="2 3">
    <name type="scientific">Prolemur simus</name>
    <name type="common">Greater bamboo lemur</name>
    <name type="synonym">Hapalemur simus</name>
    <dbReference type="NCBI Taxonomy" id="1328070"/>
    <lineage>
        <taxon>Eukaryota</taxon>
        <taxon>Metazoa</taxon>
        <taxon>Chordata</taxon>
        <taxon>Craniata</taxon>
        <taxon>Vertebrata</taxon>
        <taxon>Euteleostomi</taxon>
        <taxon>Mammalia</taxon>
        <taxon>Eutheria</taxon>
        <taxon>Euarchontoglires</taxon>
        <taxon>Primates</taxon>
        <taxon>Strepsirrhini</taxon>
        <taxon>Lemuriformes</taxon>
        <taxon>Lemuridae</taxon>
        <taxon>Prolemur</taxon>
    </lineage>
</organism>
<keyword evidence="1" id="KW-0732">Signal</keyword>
<feature type="chain" id="PRO_5034475834" evidence="1">
    <location>
        <begin position="18"/>
        <end position="41"/>
    </location>
</feature>
<feature type="signal peptide" evidence="1">
    <location>
        <begin position="1"/>
        <end position="17"/>
    </location>
</feature>
<dbReference type="AlphaFoldDB" id="A0A8C8Y8E3"/>
<evidence type="ECO:0000313" key="3">
    <source>
        <dbReference type="Proteomes" id="UP000694414"/>
    </source>
</evidence>
<proteinExistence type="predicted"/>
<sequence>MKVFLAVLLAALLGVEQEQQLVLPEADHLLLGQLLCDGVCR</sequence>